<evidence type="ECO:0000256" key="2">
    <source>
        <dbReference type="ARBA" id="ARBA00022723"/>
    </source>
</evidence>
<dbReference type="InterPro" id="IPR028090">
    <property type="entry name" value="JAB_dom_prok"/>
</dbReference>
<dbReference type="SUPFAM" id="SSF102712">
    <property type="entry name" value="JAB1/MPN domain"/>
    <property type="match status" value="1"/>
</dbReference>
<keyword evidence="4" id="KW-0862">Zinc</keyword>
<dbReference type="Proteomes" id="UP001318300">
    <property type="component" value="Unassembled WGS sequence"/>
</dbReference>
<keyword evidence="8" id="KW-1185">Reference proteome</keyword>
<dbReference type="Gene3D" id="3.40.140.10">
    <property type="entry name" value="Cytidine Deaminase, domain 2"/>
    <property type="match status" value="1"/>
</dbReference>
<name>A0ABX0T4T6_9MICO</name>
<dbReference type="Pfam" id="PF14464">
    <property type="entry name" value="Prok-JAB"/>
    <property type="match status" value="1"/>
</dbReference>
<evidence type="ECO:0000256" key="1">
    <source>
        <dbReference type="ARBA" id="ARBA00022670"/>
    </source>
</evidence>
<keyword evidence="2" id="KW-0479">Metal-binding</keyword>
<sequence>MRDMFSDLAAPAPGLVRLSAAARRAIETEAVRADANLETGGVLLGHDLGAEILVSVAGGPGPGAVHQARRFDRDTLYASKLADEAWYRDRSQWIGEWHTHRTSSLMPSQVDLSTYRAHLRQGNIGPSAFLSLLVRSRGQNCSMVGWAVTQSSLERITILS</sequence>
<protein>
    <submittedName>
        <fullName evidence="7">Integrative and conjugative element protein (TIGR02256 family)</fullName>
    </submittedName>
</protein>
<reference evidence="7 8" key="1">
    <citation type="submission" date="2020-03" db="EMBL/GenBank/DDBJ databases">
        <title>Above-ground endophytic microbial communities from plants in different locations in the United States.</title>
        <authorList>
            <person name="Frank C."/>
        </authorList>
    </citation>
    <scope>NUCLEOTIDE SEQUENCE [LARGE SCALE GENOMIC DNA]</scope>
    <source>
        <strain evidence="7 8">WW7</strain>
    </source>
</reference>
<evidence type="ECO:0000259" key="6">
    <source>
        <dbReference type="Pfam" id="PF14464"/>
    </source>
</evidence>
<accession>A0ABX0T4T6</accession>
<evidence type="ECO:0000256" key="3">
    <source>
        <dbReference type="ARBA" id="ARBA00022801"/>
    </source>
</evidence>
<evidence type="ECO:0000256" key="5">
    <source>
        <dbReference type="ARBA" id="ARBA00023049"/>
    </source>
</evidence>
<keyword evidence="5" id="KW-0482">Metalloprotease</keyword>
<evidence type="ECO:0000313" key="8">
    <source>
        <dbReference type="Proteomes" id="UP001318300"/>
    </source>
</evidence>
<keyword evidence="1" id="KW-0645">Protease</keyword>
<proteinExistence type="predicted"/>
<dbReference type="EMBL" id="JAAOYO010000001">
    <property type="protein sequence ID" value="NII39486.1"/>
    <property type="molecule type" value="Genomic_DNA"/>
</dbReference>
<evidence type="ECO:0000256" key="4">
    <source>
        <dbReference type="ARBA" id="ARBA00022833"/>
    </source>
</evidence>
<evidence type="ECO:0000313" key="7">
    <source>
        <dbReference type="EMBL" id="NII39486.1"/>
    </source>
</evidence>
<keyword evidence="3" id="KW-0378">Hydrolase</keyword>
<gene>
    <name evidence="7" type="ORF">E9228_000105</name>
</gene>
<comment type="caution">
    <text evidence="7">The sequence shown here is derived from an EMBL/GenBank/DDBJ whole genome shotgun (WGS) entry which is preliminary data.</text>
</comment>
<feature type="domain" description="JAB" evidence="6">
    <location>
        <begin position="30"/>
        <end position="128"/>
    </location>
</feature>
<organism evidence="7 8">
    <name type="scientific">Curtobacterium salicis</name>
    <dbReference type="NCBI Taxonomy" id="1779862"/>
    <lineage>
        <taxon>Bacteria</taxon>
        <taxon>Bacillati</taxon>
        <taxon>Actinomycetota</taxon>
        <taxon>Actinomycetes</taxon>
        <taxon>Micrococcales</taxon>
        <taxon>Microbacteriaceae</taxon>
        <taxon>Curtobacterium</taxon>
    </lineage>
</organism>